<name>A0A1M5J2X5_9BRAD</name>
<dbReference type="OrthoDB" id="7764375at2"/>
<evidence type="ECO:0008006" key="4">
    <source>
        <dbReference type="Google" id="ProtNLM"/>
    </source>
</evidence>
<dbReference type="Pfam" id="PF06532">
    <property type="entry name" value="NrsF"/>
    <property type="match status" value="1"/>
</dbReference>
<feature type="transmembrane region" description="Helical" evidence="1">
    <location>
        <begin position="51"/>
        <end position="73"/>
    </location>
</feature>
<dbReference type="Proteomes" id="UP000190675">
    <property type="component" value="Chromosome I"/>
</dbReference>
<keyword evidence="1" id="KW-1133">Transmembrane helix</keyword>
<evidence type="ECO:0000313" key="3">
    <source>
        <dbReference type="Proteomes" id="UP000190675"/>
    </source>
</evidence>
<keyword evidence="1" id="KW-0472">Membrane</keyword>
<proteinExistence type="predicted"/>
<accession>A0A1M5J2X5</accession>
<evidence type="ECO:0000256" key="1">
    <source>
        <dbReference type="SAM" id="Phobius"/>
    </source>
</evidence>
<feature type="transmembrane region" description="Helical" evidence="1">
    <location>
        <begin position="155"/>
        <end position="173"/>
    </location>
</feature>
<gene>
    <name evidence="2" type="ORF">SAMN05444169_1941</name>
</gene>
<dbReference type="AlphaFoldDB" id="A0A1M5J2X5"/>
<keyword evidence="1" id="KW-0812">Transmembrane</keyword>
<organism evidence="2 3">
    <name type="scientific">Bradyrhizobium erythrophlei</name>
    <dbReference type="NCBI Taxonomy" id="1437360"/>
    <lineage>
        <taxon>Bacteria</taxon>
        <taxon>Pseudomonadati</taxon>
        <taxon>Pseudomonadota</taxon>
        <taxon>Alphaproteobacteria</taxon>
        <taxon>Hyphomicrobiales</taxon>
        <taxon>Nitrobacteraceae</taxon>
        <taxon>Bradyrhizobium</taxon>
    </lineage>
</organism>
<evidence type="ECO:0000313" key="2">
    <source>
        <dbReference type="EMBL" id="SHG34373.1"/>
    </source>
</evidence>
<sequence>MALLSTNLEPADRRSFARTLCVELAIGSIAALGLSFAGLGVRPDLTTARAFIFLAVKLSFAVGIVGLASVYLTRLVRPGRERKTLPVPIVLPFVGIVLLAAISLGLAPGTHWNRMIAGDEWLECLLSIPIIAIVPFATAIWAVRRAAPTNLSRAGAFAGLIAGGVSAMAYALHCTDDSLAFVAVWYGGTIVLCTLAGAALGPRLLRW</sequence>
<feature type="transmembrane region" description="Helical" evidence="1">
    <location>
        <begin position="20"/>
        <end position="39"/>
    </location>
</feature>
<feature type="transmembrane region" description="Helical" evidence="1">
    <location>
        <begin position="126"/>
        <end position="143"/>
    </location>
</feature>
<dbReference type="InterPro" id="IPR009495">
    <property type="entry name" value="NrsF"/>
</dbReference>
<feature type="transmembrane region" description="Helical" evidence="1">
    <location>
        <begin position="179"/>
        <end position="201"/>
    </location>
</feature>
<dbReference type="RefSeq" id="WP_079565779.1">
    <property type="nucleotide sequence ID" value="NZ_LT670818.1"/>
</dbReference>
<reference evidence="2 3" key="1">
    <citation type="submission" date="2016-11" db="EMBL/GenBank/DDBJ databases">
        <authorList>
            <person name="Jaros S."/>
            <person name="Januszkiewicz K."/>
            <person name="Wedrychowicz H."/>
        </authorList>
    </citation>
    <scope>NUCLEOTIDE SEQUENCE [LARGE SCALE GENOMIC DNA]</scope>
    <source>
        <strain evidence="2 3">GAS242</strain>
    </source>
</reference>
<dbReference type="EMBL" id="LT670818">
    <property type="protein sequence ID" value="SHG34373.1"/>
    <property type="molecule type" value="Genomic_DNA"/>
</dbReference>
<feature type="transmembrane region" description="Helical" evidence="1">
    <location>
        <begin position="85"/>
        <end position="106"/>
    </location>
</feature>
<protein>
    <recommendedName>
        <fullName evidence="4">DUF1109 domain-containing protein</fullName>
    </recommendedName>
</protein>